<dbReference type="Proteomes" id="UP001304419">
    <property type="component" value="Chromosome 1"/>
</dbReference>
<dbReference type="AlphaFoldDB" id="A0A8I2KPU4"/>
<organism evidence="1 3">
    <name type="scientific">Pseudoalteromonas maricaloris</name>
    <dbReference type="NCBI Taxonomy" id="184924"/>
    <lineage>
        <taxon>Bacteria</taxon>
        <taxon>Pseudomonadati</taxon>
        <taxon>Pseudomonadota</taxon>
        <taxon>Gammaproteobacteria</taxon>
        <taxon>Alteromonadales</taxon>
        <taxon>Pseudoalteromonadaceae</taxon>
        <taxon>Pseudoalteromonas</taxon>
    </lineage>
</organism>
<accession>A0A8I2KPU4</accession>
<dbReference type="EMBL" id="CP137578">
    <property type="protein sequence ID" value="WOX27716.1"/>
    <property type="molecule type" value="Genomic_DNA"/>
</dbReference>
<keyword evidence="4" id="KW-1185">Reference proteome</keyword>
<evidence type="ECO:0000313" key="4">
    <source>
        <dbReference type="Proteomes" id="UP001304419"/>
    </source>
</evidence>
<evidence type="ECO:0008006" key="5">
    <source>
        <dbReference type="Google" id="ProtNLM"/>
    </source>
</evidence>
<evidence type="ECO:0000313" key="2">
    <source>
        <dbReference type="EMBL" id="WOX27716.1"/>
    </source>
</evidence>
<reference evidence="1" key="1">
    <citation type="submission" date="2019-10" db="EMBL/GenBank/DDBJ databases">
        <authorList>
            <person name="Paulsen S."/>
        </authorList>
    </citation>
    <scope>NUCLEOTIDE SEQUENCE</scope>
    <source>
        <strain evidence="1">LMG 19692</strain>
    </source>
</reference>
<proteinExistence type="predicted"/>
<evidence type="ECO:0000313" key="3">
    <source>
        <dbReference type="Proteomes" id="UP000646877"/>
    </source>
</evidence>
<sequence length="60" mass="7199">MSNYEFENVDEHEQARILYYRACIAEFQQLGYQEAFLDEVLRQQRALRNTCSDPNPLQNE</sequence>
<reference evidence="2 4" key="2">
    <citation type="submission" date="2023-10" db="EMBL/GenBank/DDBJ databases">
        <title>To unveil natural product biosynthetic capacity in Pseudoalteromonas.</title>
        <authorList>
            <person name="Wang J."/>
        </authorList>
    </citation>
    <scope>NUCLEOTIDE SEQUENCE [LARGE SCALE GENOMIC DNA]</scope>
    <source>
        <strain evidence="2 4">DSM 15914</strain>
    </source>
</reference>
<name>A0A8I2KPU4_9GAMM</name>
<dbReference type="Proteomes" id="UP000646877">
    <property type="component" value="Unassembled WGS sequence"/>
</dbReference>
<dbReference type="RefSeq" id="WP_039493602.1">
    <property type="nucleotide sequence ID" value="NZ_CBCSDF010000004.1"/>
</dbReference>
<evidence type="ECO:0000313" key="1">
    <source>
        <dbReference type="EMBL" id="NLR24246.1"/>
    </source>
</evidence>
<protein>
    <recommendedName>
        <fullName evidence="5">Orphan protein</fullName>
    </recommendedName>
</protein>
<dbReference type="EMBL" id="WEIA01000026">
    <property type="protein sequence ID" value="NLR24246.1"/>
    <property type="molecule type" value="Genomic_DNA"/>
</dbReference>
<gene>
    <name evidence="1" type="ORF">F9Y85_23635</name>
    <name evidence="2" type="ORF">R5H13_13785</name>
</gene>